<organism evidence="3 4">
    <name type="scientific">Empedobacter tilapiae</name>
    <dbReference type="NCBI Taxonomy" id="2491114"/>
    <lineage>
        <taxon>Bacteria</taxon>
        <taxon>Pseudomonadati</taxon>
        <taxon>Bacteroidota</taxon>
        <taxon>Flavobacteriia</taxon>
        <taxon>Flavobacteriales</taxon>
        <taxon>Weeksellaceae</taxon>
        <taxon>Empedobacter</taxon>
    </lineage>
</organism>
<keyword evidence="1" id="KW-0732">Signal</keyword>
<comment type="caution">
    <text evidence="3">The sequence shown here is derived from an EMBL/GenBank/DDBJ whole genome shotgun (WGS) entry which is preliminary data.</text>
</comment>
<dbReference type="InterPro" id="IPR025684">
    <property type="entry name" value="SprA_N_dom"/>
</dbReference>
<keyword evidence="4" id="KW-1185">Reference proteome</keyword>
<proteinExistence type="predicted"/>
<feature type="chain" id="PRO_5021325800" evidence="1">
    <location>
        <begin position="34"/>
        <end position="2422"/>
    </location>
</feature>
<name>A0A4Z1C181_9FLAO</name>
<dbReference type="InterPro" id="IPR026377">
    <property type="entry name" value="Cell_surface_SprA"/>
</dbReference>
<evidence type="ECO:0000313" key="4">
    <source>
        <dbReference type="Proteomes" id="UP000297998"/>
    </source>
</evidence>
<dbReference type="OrthoDB" id="9806090at2"/>
<feature type="domain" description="Gliding motility protein SprA N-terminal" evidence="2">
    <location>
        <begin position="1081"/>
        <end position="1593"/>
    </location>
</feature>
<accession>A0A4Z1C181</accession>
<dbReference type="EMBL" id="SRPE01000003">
    <property type="protein sequence ID" value="TGN29422.1"/>
    <property type="molecule type" value="Genomic_DNA"/>
</dbReference>
<dbReference type="NCBIfam" id="TIGR04189">
    <property type="entry name" value="surface_SprA"/>
    <property type="match status" value="1"/>
</dbReference>
<reference evidence="3 4" key="1">
    <citation type="submission" date="2019-03" db="EMBL/GenBank/DDBJ databases">
        <title>Empedobacter tilapiae sp. nov., isolated from an intestine of Nile tilapia Oreochromis niloticus.</title>
        <authorList>
            <person name="Kim Y.-O."/>
            <person name="Yoon J.-H."/>
        </authorList>
    </citation>
    <scope>NUCLEOTIDE SEQUENCE [LARGE SCALE GENOMIC DNA]</scope>
    <source>
        <strain evidence="3 4">MRS2</strain>
    </source>
</reference>
<feature type="domain" description="Gliding motility protein SprA N-terminal" evidence="2">
    <location>
        <begin position="57"/>
        <end position="356"/>
    </location>
</feature>
<dbReference type="RefSeq" id="WP_135834873.1">
    <property type="nucleotide sequence ID" value="NZ_SRPE01000003.1"/>
</dbReference>
<evidence type="ECO:0000259" key="2">
    <source>
        <dbReference type="Pfam" id="PF14349"/>
    </source>
</evidence>
<dbReference type="Pfam" id="PF14349">
    <property type="entry name" value="SprA_N"/>
    <property type="match status" value="2"/>
</dbReference>
<evidence type="ECO:0000313" key="3">
    <source>
        <dbReference type="EMBL" id="TGN29422.1"/>
    </source>
</evidence>
<protein>
    <submittedName>
        <fullName evidence="3">Cell surface protein SprA</fullName>
    </submittedName>
</protein>
<gene>
    <name evidence="3" type="primary">sprA</name>
    <name evidence="3" type="ORF">E4J94_05615</name>
</gene>
<dbReference type="Proteomes" id="UP000297998">
    <property type="component" value="Unassembled WGS sequence"/>
</dbReference>
<sequence>MKIHNEPKTIRKGSTIAALCFLFVMGSMSDVKAQETDTLKFPIRDQKGGLFLDNQIKYDVQYDAIKRQYILYPQIGTSLVSEPIYLTRQEYLTLVQNQDMKNYFRTKSQTNDQFYREQRFGDKEGKKEGSILPSFRVKSKAFETIFGGSEISLIPQGYASLDLGVFLQKIDNPMLLPQNRQTLTMDLNQRMQLSILGKVGENLQMKVNYDTQAGFGFENQMKLQWRKALGNKLDPFGGEDDILQNIEVGNISMPLSTSLITGAQSLFGVRTDLKFGRTNVSAVFSEQRSESKNIVVQGGGVMTDFKVAAEKYEYNRHFFLGQYFRNSYDTALKNYPAINSNINIQRIEVWKVDKSGGNQQNRRSIIALRDIAESNSVPQNGSNRLFKNILDKEFTKISDARSFLNTYEFNGVQFQDGENFIVNENVRKLDASEFTFYPKLGYISLNTPLVDGEDLLAVSFQYTLSTDPNTLYTVGQMSDETDKPIIAKLIKPNSAVNVASPMWDLMMKNIYSLNAYGVSNEDFMLNINFKDNGEQSSGKLNYLPNSAVSEQSLLQVLNMDRLNSNGQLQQNTENGKTFYGDGLFDFQSGITIDTERGNIIFTSVEPFGKYLSNKLQGQNEEYVFNQIYRQLPNTLPGEKLANRYTLEGRYKGTVSDGIPLGAFNVPQGSVKVTSGGAILTEGVDYTVDYQLGRVKIINEQLKNSGAPINVALENQSTFNLQKKRFMGINVEHKFNDKFMLGGTLINYQERPVTQKTQFGSEPVNNTIFGLNTQYNSEAEWLTRLTNKIPGIKTDQMSNISVQAEAAYLMPGINKVTGGYSYIDDFEDAQSRISLLDVGSWKFGSTPGKPAGYSASGSHPFFPNGMKNNDLSFNNGRRMLSWYTIDPRFYGMGGGAPLTDQQMSTHMARRVKLRELFDQRDVMAGTNSYISTLDMTFYPQERGPYNVNPNSTDTKSWGAMMRPISVSNLKDSNVEYIEFWMMDPYADGKGGEGELLVHLGNVSEDVLKDGEMMYENGLPHSSNGVQVVESKWGKTPQLNPILYAFDTDGAARKQQDLGYNGLTDNEEAQYYGITSNNLVTGELDPANDNYLFFLDDRFRGASIGNTVQDRYRYFRNPQGNNSTDNPLHASSLVPDTEDINGDFNLDQTENYNQYTLKIDRQSLEDPNNKYIVGRKEVDGEFPDKSKHKVKWYQVRIPVDNYDLDIDGDGVEELNNTTSISQAESVLTAARFMRMVMRGFEEETTLRFGTFDLVRSEWRRYTKNIYPSMAGGSQEGVDEDKNIDDLEVGEVSVERNGTDRPRYMMPPGVYREQTQGATGYQSQNEASMTLKAKFKPGSTSKAIFKNTNLDLRRYKKMQMFVSAQNLLDRTSNAIDNGTKLFIRLGSDYTDNYYEYEMPLKYTPQSSTTESTVWPDENFIDLTTDLFTDAKKQRDTDGFSTLRRFNYAFDQENPNKTVYVKGRPTLGNVSSIMIGVRNTSGSMEKEVLLWVNELRLSEIDNKGGYAAAANVQFNLGDFANVQVSGSTSSVGFGAIDQGPANRNQDESLQYALNAQLKLDKFLPKKWGMEIPFDFTIQESFVDPKYNPLDNDIIFDEAPNKAELEKVVRTYTQFKSFAFNNIRKVRATNRNNPVRFYDPSNFSLSMMYSDNYYRDIYTQYNVNQQLRASLNYTYGFKGKSYEPFKNWRTVQPKEESSKYLQFIREFNINPLPTRFSFRTEIARTYSERQYRDISQYLGGGSSSLIRPTYSNNFLFNWQYNLGFDLTKSLRLDLTSSTMTLNDGTTFQQANQNLIWQNMFTIGRPVQYDQQFQANYKLPLKFFPYLSWMNIEAGFTSNYNWIATATAYRNFETEVINPDGSITMRDANLGKGTAQNSNSINLIGDLDFTRFYPEFKGYKRFDSILKGRRQEIDSLNTAYANLFSKKRRTNKKSAYKFKHKFTAKDYGWMVLSSLKRANFTYNQRNGAVIPGLLYEPGFFGVDGKNGPTLGFVYGTQFDIKRQLIERGLIVNDELMTDAYQVTKGTDFNATALVEPIPDLRIDLNAKRTKDRRIYHSGFNWYRKETEYGTEVVNEYFQPNRYIDDLANLNISTINIKTAFKNGDAIFDQFIENTRVISDRLGRNNARKNNIKEEDIPKLIDKMGYFEGFSEKSSDVLLPAFLSAVQGKDANGYKLGYNRSIPIPNWRVTYTGLKSIPIVNKYFDNVEVSSAYNSTYTASGVQSNPNYMLDAGVINGGTVTGKDSNGNLYTRNLYGAVTMIESFSPLLGVDLTFRNSMQLRAQYNRDRLLSLSTTNYTYTEDYGSEYIVGFGYIFKDFKMKVRYQGSQKTIKGDLNIRGDFSFRDNQTTIRKIVYKYDDLGTPIGVTGDSQITGGQRIMTFKLTADYNVSKNLNVRFYWDQMMSKYKISTAFPISQIRAGFSATFTFGN</sequence>
<feature type="signal peptide" evidence="1">
    <location>
        <begin position="1"/>
        <end position="33"/>
    </location>
</feature>
<evidence type="ECO:0000256" key="1">
    <source>
        <dbReference type="SAM" id="SignalP"/>
    </source>
</evidence>